<evidence type="ECO:0000256" key="7">
    <source>
        <dbReference type="ARBA" id="ARBA00025100"/>
    </source>
</evidence>
<sequence length="414" mass="45292">MGVWSVLFMSAMPVFRLLVHCGIGAYLSSPQSNVMPAEARKHINKLVFVCFMPSLIFSNLAQTVTVEKMLDWWFMPINVLLCYMIGAGIGVCIFDHFKPPPHLRKLIIACCATGNSSNLPLVLVSAICVEAGSPFGRYDVCTANGIAYISYGLWMATVLTWTVNLQGMDSFQQGYQGFQAPQMFQVPGQGYQQQAFSAMTQGPRGFQAGPRYSQGFEDYNDGFIGSQPQGFLPSAQAFPTRGRNPSIGLGDFQQFQSPQAIAIPIGAVPFFRHLLYGHQAPFRFLGDALVILGEAMIPCMNLLLGGNLSQAGFGASELALEVVISIMLTRLLLLPIAGLIVVKLAFSMGLVPADPLFHFVLLLQFTMPTAINVGTMTQLFGVGQTECSIILFWCYTSSVVFLTLWTMIFLVLLI</sequence>
<evidence type="ECO:0000256" key="1">
    <source>
        <dbReference type="ARBA" id="ARBA00004477"/>
    </source>
</evidence>
<gene>
    <name evidence="10" type="ORF">SELMODRAFT_117190</name>
</gene>
<dbReference type="PANTHER" id="PTHR31651">
    <property type="match status" value="1"/>
</dbReference>
<feature type="transmembrane region" description="Helical" evidence="9">
    <location>
        <begin position="106"/>
        <end position="126"/>
    </location>
</feature>
<dbReference type="PANTHER" id="PTHR31651:SF33">
    <property type="entry name" value="PROTEIN PIN-LIKES 1"/>
    <property type="match status" value="1"/>
</dbReference>
<feature type="transmembrane region" description="Helical" evidence="9">
    <location>
        <begin position="389"/>
        <end position="413"/>
    </location>
</feature>
<feature type="transmembrane region" description="Helical" evidence="9">
    <location>
        <begin position="146"/>
        <end position="165"/>
    </location>
</feature>
<dbReference type="InParanoid" id="D8SHR4"/>
<evidence type="ECO:0000256" key="4">
    <source>
        <dbReference type="ARBA" id="ARBA00022989"/>
    </source>
</evidence>
<keyword evidence="3 9" id="KW-0812">Transmembrane</keyword>
<feature type="transmembrane region" description="Helical" evidence="9">
    <location>
        <begin position="46"/>
        <end position="66"/>
    </location>
</feature>
<dbReference type="GO" id="GO:0016020">
    <property type="term" value="C:membrane"/>
    <property type="evidence" value="ECO:0000318"/>
    <property type="project" value="GO_Central"/>
</dbReference>
<evidence type="ECO:0000256" key="9">
    <source>
        <dbReference type="SAM" id="Phobius"/>
    </source>
</evidence>
<comment type="subcellular location">
    <subcellularLocation>
        <location evidence="1">Endoplasmic reticulum membrane</location>
        <topology evidence="1">Multi-pass membrane protein</topology>
    </subcellularLocation>
</comment>
<comment type="similarity">
    <text evidence="8">Belongs to the auxin efflux carrier (TC 2.A.69.2) family.</text>
</comment>
<dbReference type="InterPro" id="IPR004776">
    <property type="entry name" value="Mem_transp_PIN-like"/>
</dbReference>
<dbReference type="InterPro" id="IPR045033">
    <property type="entry name" value="PILS1/3/4/5/7"/>
</dbReference>
<dbReference type="GO" id="GO:0005789">
    <property type="term" value="C:endoplasmic reticulum membrane"/>
    <property type="evidence" value="ECO:0007669"/>
    <property type="project" value="UniProtKB-SubCell"/>
</dbReference>
<dbReference type="Pfam" id="PF03547">
    <property type="entry name" value="Mem_trans"/>
    <property type="match status" value="2"/>
</dbReference>
<accession>D8SHR4</accession>
<keyword evidence="6" id="KW-0927">Auxin signaling pathway</keyword>
<evidence type="ECO:0000256" key="5">
    <source>
        <dbReference type="ARBA" id="ARBA00023136"/>
    </source>
</evidence>
<name>D8SHR4_SELML</name>
<dbReference type="STRING" id="88036.D8SHR4"/>
<keyword evidence="2" id="KW-0813">Transport</keyword>
<feature type="transmembrane region" description="Helical" evidence="9">
    <location>
        <begin position="6"/>
        <end position="26"/>
    </location>
</feature>
<dbReference type="eggNOG" id="KOG2722">
    <property type="taxonomic scope" value="Eukaryota"/>
</dbReference>
<evidence type="ECO:0000313" key="11">
    <source>
        <dbReference type="Proteomes" id="UP000001514"/>
    </source>
</evidence>
<dbReference type="Gramene" id="EFJ16043">
    <property type="protein sequence ID" value="EFJ16043"/>
    <property type="gene ID" value="SELMODRAFT_117190"/>
</dbReference>
<dbReference type="HOGENOM" id="CLU_044945_0_0_1"/>
<dbReference type="EMBL" id="GL377620">
    <property type="protein sequence ID" value="EFJ16043.1"/>
    <property type="molecule type" value="Genomic_DNA"/>
</dbReference>
<proteinExistence type="inferred from homology"/>
<reference evidence="10 11" key="1">
    <citation type="journal article" date="2011" name="Science">
        <title>The Selaginella genome identifies genetic changes associated with the evolution of vascular plants.</title>
        <authorList>
            <person name="Banks J.A."/>
            <person name="Nishiyama T."/>
            <person name="Hasebe M."/>
            <person name="Bowman J.L."/>
            <person name="Gribskov M."/>
            <person name="dePamphilis C."/>
            <person name="Albert V.A."/>
            <person name="Aono N."/>
            <person name="Aoyama T."/>
            <person name="Ambrose B.A."/>
            <person name="Ashton N.W."/>
            <person name="Axtell M.J."/>
            <person name="Barker E."/>
            <person name="Barker M.S."/>
            <person name="Bennetzen J.L."/>
            <person name="Bonawitz N.D."/>
            <person name="Chapple C."/>
            <person name="Cheng C."/>
            <person name="Correa L.G."/>
            <person name="Dacre M."/>
            <person name="DeBarry J."/>
            <person name="Dreyer I."/>
            <person name="Elias M."/>
            <person name="Engstrom E.M."/>
            <person name="Estelle M."/>
            <person name="Feng L."/>
            <person name="Finet C."/>
            <person name="Floyd S.K."/>
            <person name="Frommer W.B."/>
            <person name="Fujita T."/>
            <person name="Gramzow L."/>
            <person name="Gutensohn M."/>
            <person name="Harholt J."/>
            <person name="Hattori M."/>
            <person name="Heyl A."/>
            <person name="Hirai T."/>
            <person name="Hiwatashi Y."/>
            <person name="Ishikawa M."/>
            <person name="Iwata M."/>
            <person name="Karol K.G."/>
            <person name="Koehler B."/>
            <person name="Kolukisaoglu U."/>
            <person name="Kubo M."/>
            <person name="Kurata T."/>
            <person name="Lalonde S."/>
            <person name="Li K."/>
            <person name="Li Y."/>
            <person name="Litt A."/>
            <person name="Lyons E."/>
            <person name="Manning G."/>
            <person name="Maruyama T."/>
            <person name="Michael T.P."/>
            <person name="Mikami K."/>
            <person name="Miyazaki S."/>
            <person name="Morinaga S."/>
            <person name="Murata T."/>
            <person name="Mueller-Roeber B."/>
            <person name="Nelson D.R."/>
            <person name="Obara M."/>
            <person name="Oguri Y."/>
            <person name="Olmstead R.G."/>
            <person name="Onodera N."/>
            <person name="Petersen B.L."/>
            <person name="Pils B."/>
            <person name="Prigge M."/>
            <person name="Rensing S.A."/>
            <person name="Riano-Pachon D.M."/>
            <person name="Roberts A.W."/>
            <person name="Sato Y."/>
            <person name="Scheller H.V."/>
            <person name="Schulz B."/>
            <person name="Schulz C."/>
            <person name="Shakirov E.V."/>
            <person name="Shibagaki N."/>
            <person name="Shinohara N."/>
            <person name="Shippen D.E."/>
            <person name="Soerensen I."/>
            <person name="Sotooka R."/>
            <person name="Sugimoto N."/>
            <person name="Sugita M."/>
            <person name="Sumikawa N."/>
            <person name="Tanurdzic M."/>
            <person name="Theissen G."/>
            <person name="Ulvskov P."/>
            <person name="Wakazuki S."/>
            <person name="Weng J.K."/>
            <person name="Willats W.W."/>
            <person name="Wipf D."/>
            <person name="Wolf P.G."/>
            <person name="Yang L."/>
            <person name="Zimmer A.D."/>
            <person name="Zhu Q."/>
            <person name="Mitros T."/>
            <person name="Hellsten U."/>
            <person name="Loque D."/>
            <person name="Otillar R."/>
            <person name="Salamov A."/>
            <person name="Schmutz J."/>
            <person name="Shapiro H."/>
            <person name="Lindquist E."/>
            <person name="Lucas S."/>
            <person name="Rokhsar D."/>
            <person name="Grigoriev I.V."/>
        </authorList>
    </citation>
    <scope>NUCLEOTIDE SEQUENCE [LARGE SCALE GENOMIC DNA]</scope>
</reference>
<organism evidence="11">
    <name type="scientific">Selaginella moellendorffii</name>
    <name type="common">Spikemoss</name>
    <dbReference type="NCBI Taxonomy" id="88036"/>
    <lineage>
        <taxon>Eukaryota</taxon>
        <taxon>Viridiplantae</taxon>
        <taxon>Streptophyta</taxon>
        <taxon>Embryophyta</taxon>
        <taxon>Tracheophyta</taxon>
        <taxon>Lycopodiopsida</taxon>
        <taxon>Selaginellales</taxon>
        <taxon>Selaginellaceae</taxon>
        <taxon>Selaginella</taxon>
    </lineage>
</organism>
<evidence type="ECO:0000256" key="3">
    <source>
        <dbReference type="ARBA" id="ARBA00022692"/>
    </source>
</evidence>
<dbReference type="KEGG" id="smo:SELMODRAFT_117190"/>
<dbReference type="GO" id="GO:0009734">
    <property type="term" value="P:auxin-activated signaling pathway"/>
    <property type="evidence" value="ECO:0007669"/>
    <property type="project" value="UniProtKB-KW"/>
</dbReference>
<dbReference type="AlphaFoldDB" id="D8SHR4"/>
<feature type="transmembrane region" description="Helical" evidence="9">
    <location>
        <begin position="324"/>
        <end position="344"/>
    </location>
</feature>
<keyword evidence="4 9" id="KW-1133">Transmembrane helix</keyword>
<dbReference type="GO" id="GO:0080162">
    <property type="term" value="P:endoplasmic reticulum to cytosol auxin transport"/>
    <property type="evidence" value="ECO:0007669"/>
    <property type="project" value="InterPro"/>
</dbReference>
<evidence type="ECO:0000256" key="2">
    <source>
        <dbReference type="ARBA" id="ARBA00022448"/>
    </source>
</evidence>
<keyword evidence="5 9" id="KW-0472">Membrane</keyword>
<feature type="transmembrane region" description="Helical" evidence="9">
    <location>
        <begin position="356"/>
        <end position="377"/>
    </location>
</feature>
<dbReference type="OMA" id="YPIQDEL"/>
<dbReference type="FunCoup" id="D8SHR4">
    <property type="interactions" value="273"/>
</dbReference>
<evidence type="ECO:0000256" key="6">
    <source>
        <dbReference type="ARBA" id="ARBA00023294"/>
    </source>
</evidence>
<comment type="function">
    <text evidence="7">Involved in cellular auxin homeostasis by regulating auxin metabolism. Regulates intracellular auxin accumulation at the endoplasmic reticulum and thus auxin availability for nuclear auxin signaling.</text>
</comment>
<evidence type="ECO:0000256" key="8">
    <source>
        <dbReference type="ARBA" id="ARBA00025752"/>
    </source>
</evidence>
<feature type="transmembrane region" description="Helical" evidence="9">
    <location>
        <begin position="72"/>
        <end position="94"/>
    </location>
</feature>
<dbReference type="Proteomes" id="UP000001514">
    <property type="component" value="Unassembled WGS sequence"/>
</dbReference>
<evidence type="ECO:0000313" key="10">
    <source>
        <dbReference type="EMBL" id="EFJ16043.1"/>
    </source>
</evidence>
<dbReference type="GO" id="GO:0022857">
    <property type="term" value="F:transmembrane transporter activity"/>
    <property type="evidence" value="ECO:0000318"/>
    <property type="project" value="GO_Central"/>
</dbReference>
<evidence type="ECO:0008006" key="12">
    <source>
        <dbReference type="Google" id="ProtNLM"/>
    </source>
</evidence>
<protein>
    <recommendedName>
        <fullName evidence="12">Auxin efflux carrier family protein</fullName>
    </recommendedName>
</protein>
<keyword evidence="11" id="KW-1185">Reference proteome</keyword>